<dbReference type="Pfam" id="PF16774">
    <property type="entry name" value="Dit_N"/>
    <property type="match status" value="1"/>
</dbReference>
<reference evidence="2" key="1">
    <citation type="journal article" date="2021" name="Proc. Natl. Acad. Sci. U.S.A.">
        <title>A Catalog of Tens of Thousands of Viruses from Human Metagenomes Reveals Hidden Associations with Chronic Diseases.</title>
        <authorList>
            <person name="Tisza M.J."/>
            <person name="Buck C.B."/>
        </authorList>
    </citation>
    <scope>NUCLEOTIDE SEQUENCE</scope>
    <source>
        <strain evidence="2">CtCL221</strain>
    </source>
</reference>
<organism evidence="2">
    <name type="scientific">Myoviridae sp. ctCL221</name>
    <dbReference type="NCBI Taxonomy" id="2826630"/>
    <lineage>
        <taxon>Viruses</taxon>
        <taxon>Duplodnaviria</taxon>
        <taxon>Heunggongvirae</taxon>
        <taxon>Uroviricota</taxon>
        <taxon>Caudoviricetes</taxon>
    </lineage>
</organism>
<proteinExistence type="predicted"/>
<evidence type="ECO:0000259" key="1">
    <source>
        <dbReference type="Pfam" id="PF16774"/>
    </source>
</evidence>
<feature type="domain" description="Distal tail protein N-terminal" evidence="1">
    <location>
        <begin position="3"/>
        <end position="126"/>
    </location>
</feature>
<sequence length="283" mass="33657">MKVRRFILENEKGQQFRLDNLDEGCFLTSPSELGYSYNIDFVQLENEFIENNRKIQQKKPKGTLYFKSYDKIKEFGDFVESSKKLKWLYIIPFEKEEKTYYRDVVIVKLDKTEKTGKWLACSVEFAVLSLWYEQNETIFKIETYEDEMRYNYRWNSRYIDYNTRAIQFDNKGHVEAPIQVEIDGFVQNPTISILVNDEEYASIKVPIKINEFEKFLYSSKTGEIYIQKQKTDGTKENLWKNEYIDITKQNIFKLPIGASEIRLTADDDILNAKLTVLPQYKVV</sequence>
<name>A0A8S5M6Y7_9CAUD</name>
<dbReference type="EMBL" id="BK014833">
    <property type="protein sequence ID" value="DAD77747.1"/>
    <property type="molecule type" value="Genomic_DNA"/>
</dbReference>
<accession>A0A8S5M6Y7</accession>
<evidence type="ECO:0000313" key="2">
    <source>
        <dbReference type="EMBL" id="DAD77747.1"/>
    </source>
</evidence>
<protein>
    <submittedName>
        <fullName evidence="2">Baseplate protein</fullName>
    </submittedName>
</protein>
<dbReference type="InterPro" id="IPR031899">
    <property type="entry name" value="Dit_N"/>
</dbReference>